<protein>
    <submittedName>
        <fullName evidence="1">Uncharacterized protein</fullName>
    </submittedName>
</protein>
<dbReference type="Proteomes" id="UP001145114">
    <property type="component" value="Unassembled WGS sequence"/>
</dbReference>
<comment type="caution">
    <text evidence="1">The sequence shown here is derived from an EMBL/GenBank/DDBJ whole genome shotgun (WGS) entry which is preliminary data.</text>
</comment>
<name>A0ACC1HUL9_9FUNG</name>
<sequence length="325" mass="36629">MYIFSSGTNIVLSRATGYVSLYIWIVSALPQIIENYQLKSGEGLAPQMFFIWLAGDVMNLVGGIRQDVVWTVVLTAAWYTLSEVIIILQIYYYRHFYKDPRAVHRHNQHHHQQQQQQLEGHVEHSPTENTGLLESRPLQNQSQATGHAQPAYNLYGYDEDGDESTYSDVSSTESYSTTLHKDILRTVGLILVVVVLPTVWELLHADISAPVDTPPVKIDVWAQVSAYLSALLYLSARFPQFIKNYRDKSTHGLSLGVFLLSVLGNITYAASILLYSVERTYLMANAPFLLGSLGTIVEDLAMFGQFYAYSGRTRELHMHGCEDSN</sequence>
<keyword evidence="2" id="KW-1185">Reference proteome</keyword>
<organism evidence="1 2">
    <name type="scientific">Spiromyces aspiralis</name>
    <dbReference type="NCBI Taxonomy" id="68401"/>
    <lineage>
        <taxon>Eukaryota</taxon>
        <taxon>Fungi</taxon>
        <taxon>Fungi incertae sedis</taxon>
        <taxon>Zoopagomycota</taxon>
        <taxon>Kickxellomycotina</taxon>
        <taxon>Kickxellomycetes</taxon>
        <taxon>Kickxellales</taxon>
        <taxon>Kickxellaceae</taxon>
        <taxon>Spiromyces</taxon>
    </lineage>
</organism>
<dbReference type="EMBL" id="JAMZIH010000039">
    <property type="protein sequence ID" value="KAJ1680122.1"/>
    <property type="molecule type" value="Genomic_DNA"/>
</dbReference>
<accession>A0ACC1HUL9</accession>
<reference evidence="1" key="1">
    <citation type="submission" date="2022-06" db="EMBL/GenBank/DDBJ databases">
        <title>Phylogenomic reconstructions and comparative analyses of Kickxellomycotina fungi.</title>
        <authorList>
            <person name="Reynolds N.K."/>
            <person name="Stajich J.E."/>
            <person name="Barry K."/>
            <person name="Grigoriev I.V."/>
            <person name="Crous P."/>
            <person name="Smith M.E."/>
        </authorList>
    </citation>
    <scope>NUCLEOTIDE SEQUENCE</scope>
    <source>
        <strain evidence="1">RSA 2271</strain>
    </source>
</reference>
<proteinExistence type="predicted"/>
<gene>
    <name evidence="1" type="ORF">EV182_000629</name>
</gene>
<evidence type="ECO:0000313" key="2">
    <source>
        <dbReference type="Proteomes" id="UP001145114"/>
    </source>
</evidence>
<evidence type="ECO:0000313" key="1">
    <source>
        <dbReference type="EMBL" id="KAJ1680122.1"/>
    </source>
</evidence>